<evidence type="ECO:0000256" key="2">
    <source>
        <dbReference type="ARBA" id="ARBA00022833"/>
    </source>
</evidence>
<feature type="signal peptide" evidence="7">
    <location>
        <begin position="1"/>
        <end position="23"/>
    </location>
</feature>
<dbReference type="InterPro" id="IPR021858">
    <property type="entry name" value="Fun_TF"/>
</dbReference>
<gene>
    <name evidence="8" type="ORF">CKM354_000221900</name>
</gene>
<keyword evidence="1" id="KW-0479">Metal-binding</keyword>
<dbReference type="OrthoDB" id="3647160at2759"/>
<dbReference type="RefSeq" id="XP_044653305.1">
    <property type="nucleotide sequence ID" value="XM_044797370.1"/>
</dbReference>
<keyword evidence="9" id="KW-1185">Reference proteome</keyword>
<evidence type="ECO:0000256" key="5">
    <source>
        <dbReference type="ARBA" id="ARBA00023163"/>
    </source>
</evidence>
<keyword evidence="2" id="KW-0862">Zinc</keyword>
<keyword evidence="3" id="KW-0805">Transcription regulation</keyword>
<accession>A0A9P3CHQ6</accession>
<evidence type="ECO:0000256" key="3">
    <source>
        <dbReference type="ARBA" id="ARBA00023015"/>
    </source>
</evidence>
<name>A0A9P3CHQ6_9PEZI</name>
<evidence type="ECO:0000256" key="6">
    <source>
        <dbReference type="ARBA" id="ARBA00023242"/>
    </source>
</evidence>
<evidence type="ECO:0000313" key="9">
    <source>
        <dbReference type="Proteomes" id="UP000825890"/>
    </source>
</evidence>
<organism evidence="8 9">
    <name type="scientific">Cercospora kikuchii</name>
    <dbReference type="NCBI Taxonomy" id="84275"/>
    <lineage>
        <taxon>Eukaryota</taxon>
        <taxon>Fungi</taxon>
        <taxon>Dikarya</taxon>
        <taxon>Ascomycota</taxon>
        <taxon>Pezizomycotina</taxon>
        <taxon>Dothideomycetes</taxon>
        <taxon>Dothideomycetidae</taxon>
        <taxon>Mycosphaerellales</taxon>
        <taxon>Mycosphaerellaceae</taxon>
        <taxon>Cercospora</taxon>
    </lineage>
</organism>
<evidence type="ECO:0000256" key="1">
    <source>
        <dbReference type="ARBA" id="ARBA00022723"/>
    </source>
</evidence>
<protein>
    <submittedName>
        <fullName evidence="8">Uncharacterized protein</fullName>
    </submittedName>
</protein>
<proteinExistence type="predicted"/>
<dbReference type="PANTHER" id="PTHR36206:SF12">
    <property type="entry name" value="ASPERCRYPTIN BIOSYNTHESIS CLUSTER-SPECIFIC TRANSCRIPTION REGULATOR ATNN-RELATED"/>
    <property type="match status" value="1"/>
</dbReference>
<evidence type="ECO:0000256" key="7">
    <source>
        <dbReference type="SAM" id="SignalP"/>
    </source>
</evidence>
<dbReference type="Pfam" id="PF11951">
    <property type="entry name" value="Fungal_trans_2"/>
    <property type="match status" value="1"/>
</dbReference>
<evidence type="ECO:0000313" key="8">
    <source>
        <dbReference type="EMBL" id="GIZ38818.1"/>
    </source>
</evidence>
<dbReference type="Proteomes" id="UP000825890">
    <property type="component" value="Unassembled WGS sequence"/>
</dbReference>
<comment type="caution">
    <text evidence="8">The sequence shown here is derived from an EMBL/GenBank/DDBJ whole genome shotgun (WGS) entry which is preliminary data.</text>
</comment>
<dbReference type="GO" id="GO:0003677">
    <property type="term" value="F:DNA binding"/>
    <property type="evidence" value="ECO:0007669"/>
    <property type="project" value="UniProtKB-KW"/>
</dbReference>
<dbReference type="InterPro" id="IPR052360">
    <property type="entry name" value="Transcr_Regulatory_Proteins"/>
</dbReference>
<dbReference type="GO" id="GO:0046872">
    <property type="term" value="F:metal ion binding"/>
    <property type="evidence" value="ECO:0007669"/>
    <property type="project" value="UniProtKB-KW"/>
</dbReference>
<dbReference type="PANTHER" id="PTHR36206">
    <property type="entry name" value="ASPERCRYPTIN BIOSYNTHESIS CLUSTER-SPECIFIC TRANSCRIPTION REGULATOR ATNN-RELATED"/>
    <property type="match status" value="1"/>
</dbReference>
<dbReference type="GeneID" id="68287794"/>
<keyword evidence="4" id="KW-0238">DNA-binding</keyword>
<evidence type="ECO:0000256" key="4">
    <source>
        <dbReference type="ARBA" id="ARBA00023125"/>
    </source>
</evidence>
<keyword evidence="7" id="KW-0732">Signal</keyword>
<dbReference type="EMBL" id="BOLY01000001">
    <property type="protein sequence ID" value="GIZ38818.1"/>
    <property type="molecule type" value="Genomic_DNA"/>
</dbReference>
<sequence>MYFDNQFWRSLLVQASLVEPALAHAVAAVGVFAEQRAGLCDNEQRKLKTSTEHMALATYNKSITQVAKLPVSAKDNTEVILLACILYICVEFLRGNEEEAIRHFNGGMAIIASLMRRNIGSSAADGTIDRIRSTSILTFFNRLEMLAALFGNDSPWPYAVTLQESIPDTFNFMGEARDSLVHLMNLSLRFIRSIGLAKYDPLFHANSHNTSGEQQDLLHHLELWRSRFSAYQARHASDLSPTDLYACNVLEIQQLVAKVWIGTTMEPFECAHDEHMPAFEAIITLAEQLSTMVDSTKSQHERARYNNTFILDTEIVGPLHWVSIKCRDPSLRRRAIAVLRGTNRREGKWDSRMSVAVAERVMAIEEEGLLRGDLPSEEARVHIVSIKSDAGLGPSRHELTFFTRPDGVHGDWKVWQEVLVSKVQ</sequence>
<keyword evidence="5" id="KW-0804">Transcription</keyword>
<reference evidence="8 9" key="1">
    <citation type="submission" date="2021-01" db="EMBL/GenBank/DDBJ databases">
        <title>Cercospora kikuchii MAFF 305040 whole genome shotgun sequence.</title>
        <authorList>
            <person name="Kashiwa T."/>
            <person name="Suzuki T."/>
        </authorList>
    </citation>
    <scope>NUCLEOTIDE SEQUENCE [LARGE SCALE GENOMIC DNA]</scope>
    <source>
        <strain evidence="8 9">MAFF 305040</strain>
    </source>
</reference>
<dbReference type="AlphaFoldDB" id="A0A9P3CHQ6"/>
<keyword evidence="6" id="KW-0539">Nucleus</keyword>
<feature type="chain" id="PRO_5040423043" evidence="7">
    <location>
        <begin position="24"/>
        <end position="424"/>
    </location>
</feature>